<dbReference type="SUPFAM" id="SSF53790">
    <property type="entry name" value="Tetrapyrrole methylase"/>
    <property type="match status" value="1"/>
</dbReference>
<evidence type="ECO:0000256" key="5">
    <source>
        <dbReference type="ARBA" id="ARBA00022679"/>
    </source>
</evidence>
<keyword evidence="6" id="KW-0949">S-adenosyl-L-methionine</keyword>
<evidence type="ECO:0000256" key="6">
    <source>
        <dbReference type="ARBA" id="ARBA00022691"/>
    </source>
</evidence>
<dbReference type="EMBL" id="CP131061">
    <property type="protein sequence ID" value="WNY26976.1"/>
    <property type="molecule type" value="Genomic_DNA"/>
</dbReference>
<evidence type="ECO:0000256" key="1">
    <source>
        <dbReference type="ARBA" id="ARBA00004953"/>
    </source>
</evidence>
<sequence>MISPEKKSKSEKNKNEKNMQNVINTKSQPKSQPKKDKKTGSKKVNNEIYIVGAGPGDEKLITVKGRELLKKADLVIYAGSLVNPKVLEYTKGECVDSYGLTLDETTKLTVDAVNAGKRVVRLHSGDPALYGSIVEQTEELKKYGIFAKRVPGVSSVFAVAAALETQFTLNNVSDSLIITRPAGTTLESDQIAEFSEMGVTMAIFLGTQKIEEIMNKVRCPKTTPVAVVFHASWEDEEVIRGTVADIAKKVKDAGIKRSAMIIIGDVVDPKNYAKSYLYGVKQGPLD</sequence>
<organism evidence="9 10">
    <name type="scientific">Methanolapillus ohkumae</name>
    <dbReference type="NCBI Taxonomy" id="3028298"/>
    <lineage>
        <taxon>Archaea</taxon>
        <taxon>Methanobacteriati</taxon>
        <taxon>Methanobacteriota</taxon>
        <taxon>Stenosarchaea group</taxon>
        <taxon>Methanomicrobia</taxon>
        <taxon>Methanosarcinales</taxon>
        <taxon>Methanosarcinaceae</taxon>
        <taxon>Methanolapillus</taxon>
    </lineage>
</organism>
<dbReference type="InterPro" id="IPR006362">
    <property type="entry name" value="Cbl_synth_CobM/CibF"/>
</dbReference>
<proteinExistence type="inferred from homology"/>
<dbReference type="RefSeq" id="WP_338098444.1">
    <property type="nucleotide sequence ID" value="NZ_CP131061.1"/>
</dbReference>
<dbReference type="InterPro" id="IPR014776">
    <property type="entry name" value="4pyrrole_Mease_sub2"/>
</dbReference>
<accession>A0AA96ZWU4</accession>
<dbReference type="PANTHER" id="PTHR45790:SF4">
    <property type="entry name" value="COBALT-PRECORRIN-4 C(11)-METHYLTRANSFERASE"/>
    <property type="match status" value="1"/>
</dbReference>
<gene>
    <name evidence="9" type="primary">cbiF</name>
    <name evidence="9" type="ORF">MsAm2_07590</name>
</gene>
<dbReference type="InterPro" id="IPR003043">
    <property type="entry name" value="Uropor_MeTrfase_CS"/>
</dbReference>
<dbReference type="PROSITE" id="PS00839">
    <property type="entry name" value="SUMT_1"/>
    <property type="match status" value="1"/>
</dbReference>
<evidence type="ECO:0000256" key="2">
    <source>
        <dbReference type="ARBA" id="ARBA00005879"/>
    </source>
</evidence>
<dbReference type="InterPro" id="IPR035996">
    <property type="entry name" value="4pyrrol_Methylase_sf"/>
</dbReference>
<reference evidence="9 10" key="1">
    <citation type="submission" date="2023-07" db="EMBL/GenBank/DDBJ databases">
        <title>Closed genome sequence of Methanosarcinaceae archaeon Am2.</title>
        <authorList>
            <person name="Poehlein A."/>
            <person name="Protasov E."/>
            <person name="Platt K."/>
            <person name="Reeh H."/>
            <person name="Daniel R."/>
            <person name="Brune A."/>
        </authorList>
    </citation>
    <scope>NUCLEOTIDE SEQUENCE [LARGE SCALE GENOMIC DNA]</scope>
    <source>
        <strain evidence="9 10">Am2</strain>
    </source>
</reference>
<feature type="domain" description="Tetrapyrrole methylase" evidence="8">
    <location>
        <begin position="48"/>
        <end position="246"/>
    </location>
</feature>
<keyword evidence="3" id="KW-0169">Cobalamin biosynthesis</keyword>
<evidence type="ECO:0000259" key="8">
    <source>
        <dbReference type="Pfam" id="PF00590"/>
    </source>
</evidence>
<dbReference type="EC" id="2.1.1.271" evidence="9"/>
<dbReference type="InterPro" id="IPR050161">
    <property type="entry name" value="Siro_Cobalamin_biosynth"/>
</dbReference>
<dbReference type="AlphaFoldDB" id="A0AA96ZWU4"/>
<dbReference type="CDD" id="cd11641">
    <property type="entry name" value="Precorrin-4_C11-MT"/>
    <property type="match status" value="1"/>
</dbReference>
<feature type="region of interest" description="Disordered" evidence="7">
    <location>
        <begin position="1"/>
        <end position="42"/>
    </location>
</feature>
<feature type="compositionally biased region" description="Basic and acidic residues" evidence="7">
    <location>
        <begin position="1"/>
        <end position="17"/>
    </location>
</feature>
<comment type="pathway">
    <text evidence="1">Cofactor biosynthesis; adenosylcobalamin biosynthesis.</text>
</comment>
<evidence type="ECO:0000256" key="4">
    <source>
        <dbReference type="ARBA" id="ARBA00022603"/>
    </source>
</evidence>
<dbReference type="GO" id="GO:0009236">
    <property type="term" value="P:cobalamin biosynthetic process"/>
    <property type="evidence" value="ECO:0007669"/>
    <property type="project" value="UniProtKB-KW"/>
</dbReference>
<keyword evidence="10" id="KW-1185">Reference proteome</keyword>
<dbReference type="Gene3D" id="3.30.950.10">
    <property type="entry name" value="Methyltransferase, Cobalt-precorrin-4 Transmethylase, Domain 2"/>
    <property type="match status" value="1"/>
</dbReference>
<keyword evidence="4 9" id="KW-0489">Methyltransferase</keyword>
<dbReference type="Proteomes" id="UP001304970">
    <property type="component" value="Chromosome"/>
</dbReference>
<protein>
    <submittedName>
        <fullName evidence="9">Cobalt-precorrin-4 C(11)-methyltransferase</fullName>
        <ecNumber evidence="9">2.1.1.271</ecNumber>
    </submittedName>
</protein>
<evidence type="ECO:0000256" key="3">
    <source>
        <dbReference type="ARBA" id="ARBA00022573"/>
    </source>
</evidence>
<evidence type="ECO:0000256" key="7">
    <source>
        <dbReference type="SAM" id="MobiDB-lite"/>
    </source>
</evidence>
<dbReference type="GO" id="GO:0046026">
    <property type="term" value="F:precorrin-4 C11-methyltransferase activity"/>
    <property type="evidence" value="ECO:0007669"/>
    <property type="project" value="InterPro"/>
</dbReference>
<dbReference type="Pfam" id="PF00590">
    <property type="entry name" value="TP_methylase"/>
    <property type="match status" value="1"/>
</dbReference>
<dbReference type="GO" id="GO:0032259">
    <property type="term" value="P:methylation"/>
    <property type="evidence" value="ECO:0007669"/>
    <property type="project" value="UniProtKB-KW"/>
</dbReference>
<dbReference type="InterPro" id="IPR000878">
    <property type="entry name" value="4pyrrol_Mease"/>
</dbReference>
<comment type="similarity">
    <text evidence="2">Belongs to the precorrin methyltransferase family.</text>
</comment>
<dbReference type="GeneID" id="89228177"/>
<evidence type="ECO:0000313" key="10">
    <source>
        <dbReference type="Proteomes" id="UP001304970"/>
    </source>
</evidence>
<dbReference type="InterPro" id="IPR014777">
    <property type="entry name" value="4pyrrole_Mease_sub1"/>
</dbReference>
<name>A0AA96ZWU4_9EURY</name>
<dbReference type="PANTHER" id="PTHR45790">
    <property type="entry name" value="SIROHEME SYNTHASE-RELATED"/>
    <property type="match status" value="1"/>
</dbReference>
<dbReference type="Gene3D" id="3.40.1010.10">
    <property type="entry name" value="Cobalt-precorrin-4 Transmethylase, Domain 1"/>
    <property type="match status" value="1"/>
</dbReference>
<evidence type="ECO:0000313" key="9">
    <source>
        <dbReference type="EMBL" id="WNY26976.1"/>
    </source>
</evidence>
<keyword evidence="5 9" id="KW-0808">Transferase</keyword>